<evidence type="ECO:0000256" key="5">
    <source>
        <dbReference type="SAM" id="Phobius"/>
    </source>
</evidence>
<evidence type="ECO:0000256" key="3">
    <source>
        <dbReference type="ARBA" id="ARBA00023136"/>
    </source>
</evidence>
<evidence type="ECO:0000256" key="2">
    <source>
        <dbReference type="ARBA" id="ARBA00005278"/>
    </source>
</evidence>
<protein>
    <submittedName>
        <fullName evidence="6">Spore germination protein</fullName>
    </submittedName>
</protein>
<proteinExistence type="inferred from homology"/>
<reference evidence="6" key="1">
    <citation type="submission" date="2022-02" db="EMBL/GenBank/DDBJ databases">
        <title>Halalkalibacter sp. nov. isolated from Lonar Lake, India.</title>
        <authorList>
            <person name="Joshi A."/>
            <person name="Thite S."/>
            <person name="Lodha T."/>
        </authorList>
    </citation>
    <scope>NUCLEOTIDE SEQUENCE</scope>
    <source>
        <strain evidence="6">MEB205</strain>
    </source>
</reference>
<evidence type="ECO:0000256" key="1">
    <source>
        <dbReference type="ARBA" id="ARBA00004141"/>
    </source>
</evidence>
<dbReference type="GO" id="GO:0009847">
    <property type="term" value="P:spore germination"/>
    <property type="evidence" value="ECO:0007669"/>
    <property type="project" value="UniProtKB-UniRule"/>
</dbReference>
<comment type="caution">
    <text evidence="6">The sequence shown here is derived from an EMBL/GenBank/DDBJ whole genome shotgun (WGS) entry which is preliminary data.</text>
</comment>
<dbReference type="InterPro" id="IPR004995">
    <property type="entry name" value="Spore_Ger"/>
</dbReference>
<evidence type="ECO:0000256" key="4">
    <source>
        <dbReference type="PIRNR" id="PIRNR005690"/>
    </source>
</evidence>
<name>A0A9X2CTI5_9BACI</name>
<dbReference type="Proteomes" id="UP001139150">
    <property type="component" value="Unassembled WGS sequence"/>
</dbReference>
<feature type="transmembrane region" description="Helical" evidence="5">
    <location>
        <begin position="308"/>
        <end position="330"/>
    </location>
</feature>
<keyword evidence="5" id="KW-1133">Transmembrane helix</keyword>
<dbReference type="AlphaFoldDB" id="A0A9X2CTI5"/>
<keyword evidence="7" id="KW-1185">Reference proteome</keyword>
<dbReference type="PANTHER" id="PTHR22550">
    <property type="entry name" value="SPORE GERMINATION PROTEIN"/>
    <property type="match status" value="1"/>
</dbReference>
<sequence>MYRRLLKKLNEQKVRETDEYTIEVSKDIATMVESINNIVGESDDIVQRNFKVGAHLKASLFFVDGLVFDSGIEDRIIKPLIYFAETNKEFTAEQLVEHVLTEVITYIEVAETDTFDEAILSLMSGETLLVIDGVEKFLIFDTRQFNQRGIEEPESEVIVRGPRDGFNEVLHTNVMLIRRRLRDPNLTVQFGQLGRRSKTDFALVYIKGITNQDLVEEVRYRLSCLDMDMISETGVIEQYIEDNVLSPFPQVLRTERPDKTINALTSGKVIVVLDGTPFVLMAPITFNDLMKATEDNYDRWHISSFIRLLRYLAAFMAVFLPGLYIAMVSYHQGMIPTVLALSIAGTREGVPFPGFIEAFLMEITFELLREAGIRLPRPIGQTIGIVGGLVIGDAAVRAGIVSPVMVIVVAITAIASFAIPAYNVSITFRLLRFGVMISSALFGLFGIVIVYILINIHLVGLRSFGSYYTSPFAPYKFGEWLDLMIRAPLVLMKNRPSEPRMLDEKRKDI</sequence>
<comment type="subcellular location">
    <subcellularLocation>
        <location evidence="4">Cell membrane</location>
    </subcellularLocation>
    <subcellularLocation>
        <location evidence="1">Membrane</location>
        <topology evidence="1">Multi-pass membrane protein</topology>
    </subcellularLocation>
</comment>
<comment type="similarity">
    <text evidence="2 4">Belongs to the GerABKA family.</text>
</comment>
<accession>A0A9X2CTI5</accession>
<feature type="transmembrane region" description="Helical" evidence="5">
    <location>
        <begin position="430"/>
        <end position="454"/>
    </location>
</feature>
<dbReference type="PIRSF" id="PIRSF005690">
    <property type="entry name" value="GerBA"/>
    <property type="match status" value="1"/>
</dbReference>
<dbReference type="Pfam" id="PF03323">
    <property type="entry name" value="GerA"/>
    <property type="match status" value="1"/>
</dbReference>
<organism evidence="6 7">
    <name type="scientific">Halalkalibacter alkaliphilus</name>
    <dbReference type="NCBI Taxonomy" id="2917993"/>
    <lineage>
        <taxon>Bacteria</taxon>
        <taxon>Bacillati</taxon>
        <taxon>Bacillota</taxon>
        <taxon>Bacilli</taxon>
        <taxon>Bacillales</taxon>
        <taxon>Bacillaceae</taxon>
        <taxon>Halalkalibacter</taxon>
    </lineage>
</organism>
<gene>
    <name evidence="6" type="ORF">MF646_11295</name>
</gene>
<dbReference type="GO" id="GO:0005886">
    <property type="term" value="C:plasma membrane"/>
    <property type="evidence" value="ECO:0007669"/>
    <property type="project" value="UniProtKB-SubCell"/>
</dbReference>
<feature type="transmembrane region" description="Helical" evidence="5">
    <location>
        <begin position="404"/>
        <end position="424"/>
    </location>
</feature>
<evidence type="ECO:0000313" key="7">
    <source>
        <dbReference type="Proteomes" id="UP001139150"/>
    </source>
</evidence>
<evidence type="ECO:0000313" key="6">
    <source>
        <dbReference type="EMBL" id="MCL7747704.1"/>
    </source>
</evidence>
<dbReference type="RefSeq" id="WP_250096600.1">
    <property type="nucleotide sequence ID" value="NZ_JAKRYL010000010.1"/>
</dbReference>
<dbReference type="PANTHER" id="PTHR22550:SF5">
    <property type="entry name" value="LEUCINE ZIPPER PROTEIN 4"/>
    <property type="match status" value="1"/>
</dbReference>
<keyword evidence="3 4" id="KW-0472">Membrane</keyword>
<keyword evidence="5" id="KW-0812">Transmembrane</keyword>
<dbReference type="InterPro" id="IPR050768">
    <property type="entry name" value="UPF0353/GerABKA_families"/>
</dbReference>
<dbReference type="EMBL" id="JAKRYL010000010">
    <property type="protein sequence ID" value="MCL7747704.1"/>
    <property type="molecule type" value="Genomic_DNA"/>
</dbReference>